<protein>
    <submittedName>
        <fullName evidence="1">Uncharacterized protein</fullName>
    </submittedName>
</protein>
<organism evidence="1">
    <name type="scientific">Symploca sp. SIO1C4</name>
    <dbReference type="NCBI Taxonomy" id="2607765"/>
    <lineage>
        <taxon>Bacteria</taxon>
        <taxon>Bacillati</taxon>
        <taxon>Cyanobacteriota</taxon>
        <taxon>Cyanophyceae</taxon>
        <taxon>Coleofasciculales</taxon>
        <taxon>Coleofasciculaceae</taxon>
        <taxon>Symploca</taxon>
    </lineage>
</organism>
<reference evidence="1" key="1">
    <citation type="submission" date="2019-11" db="EMBL/GenBank/DDBJ databases">
        <title>Genomic insights into an expanded diversity of filamentous marine cyanobacteria reveals the extraordinary biosynthetic potential of Moorea and Okeania.</title>
        <authorList>
            <person name="Ferreira Leao T."/>
            <person name="Wang M."/>
            <person name="Moss N."/>
            <person name="Da Silva R."/>
            <person name="Sanders J."/>
            <person name="Nurk S."/>
            <person name="Gurevich A."/>
            <person name="Humphrey G."/>
            <person name="Reher R."/>
            <person name="Zhu Q."/>
            <person name="Belda-Ferre P."/>
            <person name="Glukhov E."/>
            <person name="Rex R."/>
            <person name="Dorrestein P.C."/>
            <person name="Knight R."/>
            <person name="Pevzner P."/>
            <person name="Gerwick W.H."/>
            <person name="Gerwick L."/>
        </authorList>
    </citation>
    <scope>NUCLEOTIDE SEQUENCE</scope>
    <source>
        <strain evidence="1">SIO1C4</strain>
    </source>
</reference>
<comment type="caution">
    <text evidence="1">The sequence shown here is derived from an EMBL/GenBank/DDBJ whole genome shotgun (WGS) entry which is preliminary data.</text>
</comment>
<dbReference type="AlphaFoldDB" id="A0A6B3N6Y6"/>
<sequence>MPFCQSALIAFLTSRVARFALKELGYEDKTVRKFQAVLGGGAGLITAGMTADPGGALLTGIIAVLDLNGYEIPPELIQEEAHG</sequence>
<proteinExistence type="predicted"/>
<evidence type="ECO:0000313" key="1">
    <source>
        <dbReference type="EMBL" id="NER28869.1"/>
    </source>
</evidence>
<dbReference type="EMBL" id="JAAHFQ010000272">
    <property type="protein sequence ID" value="NER28869.1"/>
    <property type="molecule type" value="Genomic_DNA"/>
</dbReference>
<name>A0A6B3N6Y6_9CYAN</name>
<gene>
    <name evidence="1" type="ORF">F6J89_14835</name>
</gene>
<accession>A0A6B3N6Y6</accession>